<keyword evidence="2" id="KW-1185">Reference proteome</keyword>
<protein>
    <submittedName>
        <fullName evidence="1">Uncharacterized protein</fullName>
    </submittedName>
</protein>
<evidence type="ECO:0000313" key="2">
    <source>
        <dbReference type="Proteomes" id="UP000602284"/>
    </source>
</evidence>
<organism evidence="1 2">
    <name type="scientific">Tumebacillus amylolyticus</name>
    <dbReference type="NCBI Taxonomy" id="2801339"/>
    <lineage>
        <taxon>Bacteria</taxon>
        <taxon>Bacillati</taxon>
        <taxon>Bacillota</taxon>
        <taxon>Bacilli</taxon>
        <taxon>Bacillales</taxon>
        <taxon>Alicyclobacillaceae</taxon>
        <taxon>Tumebacillus</taxon>
    </lineage>
</organism>
<evidence type="ECO:0000313" key="1">
    <source>
        <dbReference type="EMBL" id="MBL0386122.1"/>
    </source>
</evidence>
<dbReference type="Proteomes" id="UP000602284">
    <property type="component" value="Unassembled WGS sequence"/>
</dbReference>
<sequence>MFEQEDGVTVVVDRATYFYVDEPLRIDFDEAERVYRIRANSHVIPDKIRL</sequence>
<proteinExistence type="predicted"/>
<name>A0ABS1J7C7_9BACL</name>
<reference evidence="1 2" key="1">
    <citation type="submission" date="2021-01" db="EMBL/GenBank/DDBJ databases">
        <title>Tumebacillus sp. strain ITR2 16S ribosomal RNA gene Genome sequencing and assembly.</title>
        <authorList>
            <person name="Kang M."/>
        </authorList>
    </citation>
    <scope>NUCLEOTIDE SEQUENCE [LARGE SCALE GENOMIC DNA]</scope>
    <source>
        <strain evidence="1 2">ITR2</strain>
    </source>
</reference>
<dbReference type="EMBL" id="JAEQNB010000001">
    <property type="protein sequence ID" value="MBL0386122.1"/>
    <property type="molecule type" value="Genomic_DNA"/>
</dbReference>
<accession>A0ABS1J7C7</accession>
<comment type="caution">
    <text evidence="1">The sequence shown here is derived from an EMBL/GenBank/DDBJ whole genome shotgun (WGS) entry which is preliminary data.</text>
</comment>
<gene>
    <name evidence="1" type="ORF">JJB07_05590</name>
</gene>